<name>A0A8J7CFT3_9CYAN</name>
<comment type="caution">
    <text evidence="3">The sequence shown here is derived from an EMBL/GenBank/DDBJ whole genome shotgun (WGS) entry which is preliminary data.</text>
</comment>
<dbReference type="PANTHER" id="PTHR12526">
    <property type="entry name" value="GLYCOSYLTRANSFERASE"/>
    <property type="match status" value="1"/>
</dbReference>
<evidence type="ECO:0000259" key="1">
    <source>
        <dbReference type="Pfam" id="PF00534"/>
    </source>
</evidence>
<feature type="domain" description="Glycosyltransferase subfamily 4-like N-terminal" evidence="2">
    <location>
        <begin position="12"/>
        <end position="172"/>
    </location>
</feature>
<keyword evidence="4" id="KW-1185">Reference proteome</keyword>
<evidence type="ECO:0000313" key="4">
    <source>
        <dbReference type="Proteomes" id="UP000629098"/>
    </source>
</evidence>
<dbReference type="Pfam" id="PF13439">
    <property type="entry name" value="Glyco_transf_4"/>
    <property type="match status" value="1"/>
</dbReference>
<dbReference type="SUPFAM" id="SSF53756">
    <property type="entry name" value="UDP-Glycosyltransferase/glycogen phosphorylase"/>
    <property type="match status" value="1"/>
</dbReference>
<dbReference type="InterPro" id="IPR028098">
    <property type="entry name" value="Glyco_trans_4-like_N"/>
</dbReference>
<proteinExistence type="predicted"/>
<gene>
    <name evidence="3" type="ORF">ICL16_25560</name>
</gene>
<organism evidence="3 4">
    <name type="scientific">Iningainema tapete BLCC-T55</name>
    <dbReference type="NCBI Taxonomy" id="2748662"/>
    <lineage>
        <taxon>Bacteria</taxon>
        <taxon>Bacillati</taxon>
        <taxon>Cyanobacteriota</taxon>
        <taxon>Cyanophyceae</taxon>
        <taxon>Nostocales</taxon>
        <taxon>Scytonemataceae</taxon>
        <taxon>Iningainema tapete</taxon>
    </lineage>
</organism>
<dbReference type="CDD" id="cd03811">
    <property type="entry name" value="GT4_GT28_WabH-like"/>
    <property type="match status" value="1"/>
</dbReference>
<sequence length="378" mass="41299">MRIVAYTDSAGIGGAEISLGHLVTQVTDEIEITVVGTCEKVVDAIAFGSTHSVIAHQKPKVSRVVLPAKGIQSLTAHLQVMHQLRPDVVHINICTPWECATGLFAALTLPNARVVRVDQLPLRTTDAVKLWRTRALSLRVDAHVAVGEASARRMEDFYALGRGTVISIPNCVPEPPNPPNIGGQGEPPQGGITIGSVGRLDAMKGHDILIRAIAQLEGVRVVILGEGEQRVALEKLATELGVKERVFLPGWVDNPRVHLPEFDIFAMPSRSEGFPLAVVEAMLASLPVVATSVGSIPEAVKDDETGFLVDKDDVEAFTVALRRLRDDKALRDRFGKCGREIAQRNFTVEQMVKRYENLWRELVAKPQVPRLRVSQPKE</sequence>
<dbReference type="GO" id="GO:0016757">
    <property type="term" value="F:glycosyltransferase activity"/>
    <property type="evidence" value="ECO:0007669"/>
    <property type="project" value="InterPro"/>
</dbReference>
<dbReference type="AlphaFoldDB" id="A0A8J7CFT3"/>
<accession>A0A8J7CFT3</accession>
<dbReference type="Pfam" id="PF00534">
    <property type="entry name" value="Glycos_transf_1"/>
    <property type="match status" value="1"/>
</dbReference>
<feature type="domain" description="Glycosyl transferase family 1" evidence="1">
    <location>
        <begin position="187"/>
        <end position="340"/>
    </location>
</feature>
<dbReference type="InterPro" id="IPR001296">
    <property type="entry name" value="Glyco_trans_1"/>
</dbReference>
<dbReference type="EMBL" id="JACXAE010000078">
    <property type="protein sequence ID" value="MBD2775335.1"/>
    <property type="molecule type" value="Genomic_DNA"/>
</dbReference>
<dbReference type="Gene3D" id="3.40.50.2000">
    <property type="entry name" value="Glycogen Phosphorylase B"/>
    <property type="match status" value="2"/>
</dbReference>
<reference evidence="3" key="1">
    <citation type="submission" date="2020-09" db="EMBL/GenBank/DDBJ databases">
        <title>Iningainema tapete sp. nov. (Scytonemataceae, Cyanobacteria) from greenhouses in central Florida (USA) produces two types of nodularin with biosynthetic potential for microcystin-LR and anabaenopeptins.</title>
        <authorList>
            <person name="Berthold D.E."/>
            <person name="Lefler F.W."/>
            <person name="Huang I.-S."/>
            <person name="Abdulla H."/>
            <person name="Zimba P.V."/>
            <person name="Laughinghouse H.D. IV."/>
        </authorList>
    </citation>
    <scope>NUCLEOTIDE SEQUENCE</scope>
    <source>
        <strain evidence="3">BLCCT55</strain>
    </source>
</reference>
<protein>
    <submittedName>
        <fullName evidence="3">Glycosyltransferase</fullName>
    </submittedName>
</protein>
<evidence type="ECO:0000259" key="2">
    <source>
        <dbReference type="Pfam" id="PF13439"/>
    </source>
</evidence>
<evidence type="ECO:0000313" key="3">
    <source>
        <dbReference type="EMBL" id="MBD2775335.1"/>
    </source>
</evidence>
<dbReference type="Proteomes" id="UP000629098">
    <property type="component" value="Unassembled WGS sequence"/>
</dbReference>
<dbReference type="RefSeq" id="WP_190833587.1">
    <property type="nucleotide sequence ID" value="NZ_CAWPPI010000078.1"/>
</dbReference>